<keyword evidence="2" id="KW-0812">Transmembrane</keyword>
<organism evidence="3 4">
    <name type="scientific">Aegilops tauschii subsp. strangulata</name>
    <name type="common">Goatgrass</name>
    <dbReference type="NCBI Taxonomy" id="200361"/>
    <lineage>
        <taxon>Eukaryota</taxon>
        <taxon>Viridiplantae</taxon>
        <taxon>Streptophyta</taxon>
        <taxon>Embryophyta</taxon>
        <taxon>Tracheophyta</taxon>
        <taxon>Spermatophyta</taxon>
        <taxon>Magnoliopsida</taxon>
        <taxon>Liliopsida</taxon>
        <taxon>Poales</taxon>
        <taxon>Poaceae</taxon>
        <taxon>BOP clade</taxon>
        <taxon>Pooideae</taxon>
        <taxon>Triticodae</taxon>
        <taxon>Triticeae</taxon>
        <taxon>Triticinae</taxon>
        <taxon>Aegilops</taxon>
    </lineage>
</organism>
<dbReference type="EnsemblPlants" id="AET3Gv20926500.31">
    <property type="protein sequence ID" value="AET3Gv20926500.31"/>
    <property type="gene ID" value="AET3Gv20926500"/>
</dbReference>
<dbReference type="Gramene" id="AET3Gv20926500.33">
    <property type="protein sequence ID" value="AET3Gv20926500.33"/>
    <property type="gene ID" value="AET3Gv20926500"/>
</dbReference>
<dbReference type="GO" id="GO:0006422">
    <property type="term" value="P:aspartyl-tRNA aminoacylation"/>
    <property type="evidence" value="ECO:0007669"/>
    <property type="project" value="InterPro"/>
</dbReference>
<evidence type="ECO:0000256" key="2">
    <source>
        <dbReference type="SAM" id="Phobius"/>
    </source>
</evidence>
<keyword evidence="4" id="KW-1185">Reference proteome</keyword>
<feature type="transmembrane region" description="Helical" evidence="2">
    <location>
        <begin position="12"/>
        <end position="31"/>
    </location>
</feature>
<proteinExistence type="predicted"/>
<sequence>MLMFVTFMWHLIQIDFIMYFCIMHVYFLLLVHKCHDCWIHMQKFIEFLFSENFIGIHSPKLIGGSREGGAFAFKLEYNGQSTCLA</sequence>
<reference evidence="3" key="4">
    <citation type="submission" date="2019-03" db="UniProtKB">
        <authorList>
            <consortium name="EnsemblPlants"/>
        </authorList>
    </citation>
    <scope>IDENTIFICATION</scope>
</reference>
<dbReference type="GO" id="GO:0017101">
    <property type="term" value="C:aminoacyl-tRNA synthetase multienzyme complex"/>
    <property type="evidence" value="ECO:0007669"/>
    <property type="project" value="TreeGrafter"/>
</dbReference>
<keyword evidence="2" id="KW-0472">Membrane</keyword>
<reference evidence="3" key="3">
    <citation type="journal article" date="2017" name="Nature">
        <title>Genome sequence of the progenitor of the wheat D genome Aegilops tauschii.</title>
        <authorList>
            <person name="Luo M.C."/>
            <person name="Gu Y.Q."/>
            <person name="Puiu D."/>
            <person name="Wang H."/>
            <person name="Twardziok S.O."/>
            <person name="Deal K.R."/>
            <person name="Huo N."/>
            <person name="Zhu T."/>
            <person name="Wang L."/>
            <person name="Wang Y."/>
            <person name="McGuire P.E."/>
            <person name="Liu S."/>
            <person name="Long H."/>
            <person name="Ramasamy R.K."/>
            <person name="Rodriguez J.C."/>
            <person name="Van S.L."/>
            <person name="Yuan L."/>
            <person name="Wang Z."/>
            <person name="Xia Z."/>
            <person name="Xiao L."/>
            <person name="Anderson O.D."/>
            <person name="Ouyang S."/>
            <person name="Liang Y."/>
            <person name="Zimin A.V."/>
            <person name="Pertea G."/>
            <person name="Qi P."/>
            <person name="Bennetzen J.L."/>
            <person name="Dai X."/>
            <person name="Dawson M.W."/>
            <person name="Muller H.G."/>
            <person name="Kugler K."/>
            <person name="Rivarola-Duarte L."/>
            <person name="Spannagl M."/>
            <person name="Mayer K.F.X."/>
            <person name="Lu F.H."/>
            <person name="Bevan M.W."/>
            <person name="Leroy P."/>
            <person name="Li P."/>
            <person name="You F.M."/>
            <person name="Sun Q."/>
            <person name="Liu Z."/>
            <person name="Lyons E."/>
            <person name="Wicker T."/>
            <person name="Salzberg S.L."/>
            <person name="Devos K.M."/>
            <person name="Dvorak J."/>
        </authorList>
    </citation>
    <scope>NUCLEOTIDE SEQUENCE [LARGE SCALE GENOMIC DNA]</scope>
    <source>
        <strain evidence="3">cv. AL8/78</strain>
    </source>
</reference>
<keyword evidence="1" id="KW-0963">Cytoplasm</keyword>
<dbReference type="EnsemblPlants" id="AET3Gv20926500.32">
    <property type="protein sequence ID" value="AET3Gv20926500.32"/>
    <property type="gene ID" value="AET3Gv20926500"/>
</dbReference>
<name>A0A453G906_AEGTS</name>
<reference evidence="3" key="5">
    <citation type="journal article" date="2021" name="G3 (Bethesda)">
        <title>Aegilops tauschii genome assembly Aet v5.0 features greater sequence contiguity and improved annotation.</title>
        <authorList>
            <person name="Wang L."/>
            <person name="Zhu T."/>
            <person name="Rodriguez J.C."/>
            <person name="Deal K.R."/>
            <person name="Dubcovsky J."/>
            <person name="McGuire P.E."/>
            <person name="Lux T."/>
            <person name="Spannagl M."/>
            <person name="Mayer K.F.X."/>
            <person name="Baldrich P."/>
            <person name="Meyers B.C."/>
            <person name="Huo N."/>
            <person name="Gu Y.Q."/>
            <person name="Zhou H."/>
            <person name="Devos K.M."/>
            <person name="Bennetzen J.L."/>
            <person name="Unver T."/>
            <person name="Budak H."/>
            <person name="Gulick P.J."/>
            <person name="Galiba G."/>
            <person name="Kalapos B."/>
            <person name="Nelson D.R."/>
            <person name="Li P."/>
            <person name="You F.M."/>
            <person name="Luo M.C."/>
            <person name="Dvorak J."/>
        </authorList>
    </citation>
    <scope>NUCLEOTIDE SEQUENCE [LARGE SCALE GENOMIC DNA]</scope>
    <source>
        <strain evidence="3">cv. AL8/78</strain>
    </source>
</reference>
<evidence type="ECO:0000256" key="1">
    <source>
        <dbReference type="ARBA" id="ARBA00022490"/>
    </source>
</evidence>
<protein>
    <recommendedName>
        <fullName evidence="5">Aminoacyl-tRNA synthetase class II (D/K/N) domain-containing protein</fullName>
    </recommendedName>
</protein>
<accession>A0A453G906</accession>
<dbReference type="Proteomes" id="UP000015105">
    <property type="component" value="Chromosome 3D"/>
</dbReference>
<evidence type="ECO:0008006" key="5">
    <source>
        <dbReference type="Google" id="ProtNLM"/>
    </source>
</evidence>
<dbReference type="AlphaFoldDB" id="A0A453G906"/>
<evidence type="ECO:0000313" key="4">
    <source>
        <dbReference type="Proteomes" id="UP000015105"/>
    </source>
</evidence>
<dbReference type="PANTHER" id="PTHR43450:SF1">
    <property type="entry name" value="ASPARTATE--TRNA LIGASE, CYTOPLASMIC"/>
    <property type="match status" value="1"/>
</dbReference>
<dbReference type="GO" id="GO:0003723">
    <property type="term" value="F:RNA binding"/>
    <property type="evidence" value="ECO:0007669"/>
    <property type="project" value="TreeGrafter"/>
</dbReference>
<dbReference type="PANTHER" id="PTHR43450">
    <property type="entry name" value="ASPARTYL-TRNA SYNTHETASE"/>
    <property type="match status" value="1"/>
</dbReference>
<keyword evidence="2" id="KW-1133">Transmembrane helix</keyword>
<reference evidence="4" key="1">
    <citation type="journal article" date="2014" name="Science">
        <title>Ancient hybridizations among the ancestral genomes of bread wheat.</title>
        <authorList>
            <consortium name="International Wheat Genome Sequencing Consortium,"/>
            <person name="Marcussen T."/>
            <person name="Sandve S.R."/>
            <person name="Heier L."/>
            <person name="Spannagl M."/>
            <person name="Pfeifer M."/>
            <person name="Jakobsen K.S."/>
            <person name="Wulff B.B."/>
            <person name="Steuernagel B."/>
            <person name="Mayer K.F."/>
            <person name="Olsen O.A."/>
        </authorList>
    </citation>
    <scope>NUCLEOTIDE SEQUENCE [LARGE SCALE GENOMIC DNA]</scope>
    <source>
        <strain evidence="4">cv. AL8/78</strain>
    </source>
</reference>
<dbReference type="Gramene" id="AET3Gv20926500.31">
    <property type="protein sequence ID" value="AET3Gv20926500.31"/>
    <property type="gene ID" value="AET3Gv20926500"/>
</dbReference>
<dbReference type="Gramene" id="AET3Gv20926500.34">
    <property type="protein sequence ID" value="AET3Gv20926500.34"/>
    <property type="gene ID" value="AET3Gv20926500"/>
</dbReference>
<dbReference type="GO" id="GO:0005524">
    <property type="term" value="F:ATP binding"/>
    <property type="evidence" value="ECO:0007669"/>
    <property type="project" value="InterPro"/>
</dbReference>
<dbReference type="EnsemblPlants" id="AET3Gv20926500.33">
    <property type="protein sequence ID" value="AET3Gv20926500.33"/>
    <property type="gene ID" value="AET3Gv20926500"/>
</dbReference>
<dbReference type="EnsemblPlants" id="AET3Gv20926500.34">
    <property type="protein sequence ID" value="AET3Gv20926500.34"/>
    <property type="gene ID" value="AET3Gv20926500"/>
</dbReference>
<reference evidence="4" key="2">
    <citation type="journal article" date="2017" name="Nat. Plants">
        <title>The Aegilops tauschii genome reveals multiple impacts of transposons.</title>
        <authorList>
            <person name="Zhao G."/>
            <person name="Zou C."/>
            <person name="Li K."/>
            <person name="Wang K."/>
            <person name="Li T."/>
            <person name="Gao L."/>
            <person name="Zhang X."/>
            <person name="Wang H."/>
            <person name="Yang Z."/>
            <person name="Liu X."/>
            <person name="Jiang W."/>
            <person name="Mao L."/>
            <person name="Kong X."/>
            <person name="Jiao Y."/>
            <person name="Jia J."/>
        </authorList>
    </citation>
    <scope>NUCLEOTIDE SEQUENCE [LARGE SCALE GENOMIC DNA]</scope>
    <source>
        <strain evidence="4">cv. AL8/78</strain>
    </source>
</reference>
<dbReference type="InterPro" id="IPR004523">
    <property type="entry name" value="Asp-tRNA_synthase_2"/>
</dbReference>
<dbReference type="GO" id="GO:0004815">
    <property type="term" value="F:aspartate-tRNA ligase activity"/>
    <property type="evidence" value="ECO:0007669"/>
    <property type="project" value="InterPro"/>
</dbReference>
<dbReference type="Gramene" id="AET3Gv20926500.32">
    <property type="protein sequence ID" value="AET3Gv20926500.32"/>
    <property type="gene ID" value="AET3Gv20926500"/>
</dbReference>
<dbReference type="GO" id="GO:0005829">
    <property type="term" value="C:cytosol"/>
    <property type="evidence" value="ECO:0007669"/>
    <property type="project" value="TreeGrafter"/>
</dbReference>
<evidence type="ECO:0000313" key="3">
    <source>
        <dbReference type="EnsemblPlants" id="AET3Gv20926500.31"/>
    </source>
</evidence>